<dbReference type="RefSeq" id="WP_004705965.1">
    <property type="nucleotide sequence ID" value="NZ_KB851205.1"/>
</dbReference>
<dbReference type="AlphaFoldDB" id="N8R0K8"/>
<sequence>MSNALNQNLKLIYSSTENPFADLQTEAIKEILKQAIAVNDIQTMANMTNLYTQSFISLEYKPNWLKCEFADNEWKIVFPKSKTIKNSSSIVLKWNKIKLNDGTYLSDPCHIKLLNTFKLWLTNTDNPSINGGGLLSSLSIRKRLYGILKLIDCIIINGSAINLSKFHLSLLSTDFLIDVLISTVTVDAYGVLKYLRFEDLARNQIIQASSTYPTTNNKKCLLNVFNFNTDEYNRANNFIIDNFINPDHSFNYSELKKFIFKSEILLKIQSNSFINNILHEDYRNKEDHYGLYAPSQSASRISYSANFDEVHKHKVTDALKLLKQLSFAANLEETPLDHTIFSKLNFNTVARLIDISESGRFKTLPVVPVLNLMRDTFEYSFKNIDEILESVIEVLEFQKNLETIEISLNQYERSNFSDLINRLYPNKLVCGGYLLRNTNFDRKKNSLYSNTLINRYNILISSVQFLFSIFSAKRISEINNLKPYSNLIPDINPEDADYSTLFSVKSLVMKTGVSGHNETKAVTLRPMILSIAKLMWKIESFNKKVIQLGINLPSLFNLLGSSEKKLNFPTSVTVSPYTYICDYFETPFINENGIAKKLYFSNHQLRRFFAMMFFWSNGYDGLDAIRWMLGHSSSEHLYHYITETCNGAVLNGIKAAHLVNEVHNGHLKTIDALRKAISQYYDVEQANIELERISDAINDYINDEDYETRPSYISDKDLSAIEDTIYQLLHQDVIRLEPEFFTIVREGKAIQDYRMILEVRELA</sequence>
<evidence type="ECO:0000313" key="1">
    <source>
        <dbReference type="EMBL" id="ENU44420.1"/>
    </source>
</evidence>
<accession>N8R0K8</accession>
<gene>
    <name evidence="1" type="ORF">F985_00841</name>
</gene>
<reference evidence="2" key="1">
    <citation type="submission" date="2013-02" db="EMBL/GenBank/DDBJ databases">
        <title>The Genome Sequence of Acinetobacter sp. NIPH 973.</title>
        <authorList>
            <consortium name="The Broad Institute Genome Sequencing Platform"/>
            <consortium name="The Broad Institute Genome Sequencing Center for Infectious Disease"/>
            <person name="Cerqueira G."/>
            <person name="Feldgarden M."/>
            <person name="Courvalin P."/>
            <person name="Perichon B."/>
            <person name="Grillot-Courvalin C."/>
            <person name="Clermont D."/>
            <person name="Rocha E."/>
            <person name="Yoon E.-J."/>
            <person name="Nemec A."/>
            <person name="Walker B."/>
            <person name="Young S.K."/>
            <person name="Zeng Q."/>
            <person name="Gargeya S."/>
            <person name="Fitzgerald M."/>
            <person name="Haas B."/>
            <person name="Abouelleil A."/>
            <person name="Alvarado L."/>
            <person name="Arachchi H.M."/>
            <person name="Berlin A.M."/>
            <person name="Chapman S.B."/>
            <person name="Dewar J."/>
            <person name="Goldberg J."/>
            <person name="Griggs A."/>
            <person name="Gujja S."/>
            <person name="Hansen M."/>
            <person name="Howarth C."/>
            <person name="Imamovic A."/>
            <person name="Larimer J."/>
            <person name="McCowan C."/>
            <person name="Murphy C."/>
            <person name="Neiman D."/>
            <person name="Pearson M."/>
            <person name="Priest M."/>
            <person name="Roberts A."/>
            <person name="Saif S."/>
            <person name="Shea T."/>
            <person name="Sisk P."/>
            <person name="Sykes S."/>
            <person name="Wortman J."/>
            <person name="Nusbaum C."/>
            <person name="Birren B."/>
        </authorList>
    </citation>
    <scope>NUCLEOTIDE SEQUENCE [LARGE SCALE GENOMIC DNA]</scope>
    <source>
        <strain evidence="2">NIPH 973</strain>
    </source>
</reference>
<reference evidence="1 2" key="2">
    <citation type="journal article" date="2015" name="Int. J. Syst. Evol. Microbiol.">
        <title>Acinetobacter seifertii sp. nov., a member of the Acinetobacter calcoaceticus-Acinetobacter baumannii complex isolated from human clinical specimens.</title>
        <authorList>
            <person name="Nemec A."/>
            <person name="Krizova L."/>
            <person name="Maixnerova M."/>
            <person name="Sedo O."/>
            <person name="Brisse S."/>
            <person name="Higgins P.G."/>
        </authorList>
    </citation>
    <scope>NUCLEOTIDE SEQUENCE [LARGE SCALE GENOMIC DNA]</scope>
    <source>
        <strain evidence="1 2">NIPH 973</strain>
    </source>
</reference>
<evidence type="ECO:0000313" key="2">
    <source>
        <dbReference type="Proteomes" id="UP000013065"/>
    </source>
</evidence>
<name>N8R0K8_9GAMM</name>
<organism evidence="1 2">
    <name type="scientific">Acinetobacter seifertii</name>
    <dbReference type="NCBI Taxonomy" id="1530123"/>
    <lineage>
        <taxon>Bacteria</taxon>
        <taxon>Pseudomonadati</taxon>
        <taxon>Pseudomonadota</taxon>
        <taxon>Gammaproteobacteria</taxon>
        <taxon>Moraxellales</taxon>
        <taxon>Moraxellaceae</taxon>
        <taxon>Acinetobacter</taxon>
        <taxon>Acinetobacter calcoaceticus/baumannii complex</taxon>
    </lineage>
</organism>
<comment type="caution">
    <text evidence="1">The sequence shown here is derived from an EMBL/GenBank/DDBJ whole genome shotgun (WGS) entry which is preliminary data.</text>
</comment>
<dbReference type="EMBL" id="APOO01000007">
    <property type="protein sequence ID" value="ENU44420.1"/>
    <property type="molecule type" value="Genomic_DNA"/>
</dbReference>
<protein>
    <submittedName>
        <fullName evidence="1">Uncharacterized protein</fullName>
    </submittedName>
</protein>
<dbReference type="Proteomes" id="UP000013065">
    <property type="component" value="Unassembled WGS sequence"/>
</dbReference>
<proteinExistence type="predicted"/>
<dbReference type="HOGENOM" id="CLU_024252_0_0_6"/>
<dbReference type="PATRIC" id="fig|520709.3.peg.820"/>